<evidence type="ECO:0000313" key="10">
    <source>
        <dbReference type="Proteomes" id="UP000324974"/>
    </source>
</evidence>
<dbReference type="EMBL" id="CP042425">
    <property type="protein sequence ID" value="QEL20110.1"/>
    <property type="molecule type" value="Genomic_DNA"/>
</dbReference>
<name>A0A5C1AMC0_9BACT</name>
<dbReference type="Proteomes" id="UP000324974">
    <property type="component" value="Chromosome"/>
</dbReference>
<dbReference type="InterPro" id="IPR003838">
    <property type="entry name" value="ABC3_permease_C"/>
</dbReference>
<dbReference type="RefSeq" id="WP_149114436.1">
    <property type="nucleotide sequence ID" value="NZ_CP042425.1"/>
</dbReference>
<dbReference type="Pfam" id="PF02687">
    <property type="entry name" value="FtsX"/>
    <property type="match status" value="1"/>
</dbReference>
<evidence type="ECO:0000256" key="1">
    <source>
        <dbReference type="ARBA" id="ARBA00004651"/>
    </source>
</evidence>
<feature type="domain" description="ABC3 transporter permease C-terminal" evidence="8">
    <location>
        <begin position="256"/>
        <end position="367"/>
    </location>
</feature>
<dbReference type="GO" id="GO:0005886">
    <property type="term" value="C:plasma membrane"/>
    <property type="evidence" value="ECO:0007669"/>
    <property type="project" value="UniProtKB-SubCell"/>
</dbReference>
<sequence>MGYSLQTLWHEKARYSAGVGAVAFSAVLMALQFGLLLGLFTITSIPLDHTDPRIVWIGSKGVEAIDLGQPIPISYLGRVGEHSGVLPPEPYIANFANFQKPDGGTDLCFLLGHFGNAGIPDMLTSEQRTALTEPFAIVMDESDMKRMGMTAVNQTAKINGKEVRLVGSVKGLKSLAAPWVICSHYTASELMGALLPPDHTKYLLAKCDTPERAADLAAHLKAEYSDMAVYTSGEFSTSTRTYWLLRTKAGIAIGYAALLGLLVGGAVTVQTLYAATIASAKEYATLFALGIPRWRVYVTVLFQAFWIGIFGIALAYPVVQLLAAGARAAGTQVILRWEIMTGTALITMGMSVFAGLFALRSVRGIEPISLLR</sequence>
<dbReference type="AlphaFoldDB" id="A0A5C1AMC0"/>
<feature type="transmembrane region" description="Helical" evidence="7">
    <location>
        <begin position="339"/>
        <end position="359"/>
    </location>
</feature>
<keyword evidence="5 7" id="KW-1133">Transmembrane helix</keyword>
<keyword evidence="10" id="KW-1185">Reference proteome</keyword>
<dbReference type="OrthoDB" id="9768465at2"/>
<evidence type="ECO:0000256" key="2">
    <source>
        <dbReference type="ARBA" id="ARBA00022448"/>
    </source>
</evidence>
<proteinExistence type="predicted"/>
<keyword evidence="3" id="KW-1003">Cell membrane</keyword>
<keyword evidence="6 7" id="KW-0472">Membrane</keyword>
<organism evidence="9 10">
    <name type="scientific">Limnoglobus roseus</name>
    <dbReference type="NCBI Taxonomy" id="2598579"/>
    <lineage>
        <taxon>Bacteria</taxon>
        <taxon>Pseudomonadati</taxon>
        <taxon>Planctomycetota</taxon>
        <taxon>Planctomycetia</taxon>
        <taxon>Gemmatales</taxon>
        <taxon>Gemmataceae</taxon>
        <taxon>Limnoglobus</taxon>
    </lineage>
</organism>
<dbReference type="KEGG" id="lrs:PX52LOC_07198"/>
<evidence type="ECO:0000256" key="5">
    <source>
        <dbReference type="ARBA" id="ARBA00022989"/>
    </source>
</evidence>
<dbReference type="PANTHER" id="PTHR43738">
    <property type="entry name" value="ABC TRANSPORTER, MEMBRANE PROTEIN"/>
    <property type="match status" value="1"/>
</dbReference>
<evidence type="ECO:0000256" key="3">
    <source>
        <dbReference type="ARBA" id="ARBA00022475"/>
    </source>
</evidence>
<keyword evidence="4 7" id="KW-0812">Transmembrane</keyword>
<reference evidence="10" key="1">
    <citation type="submission" date="2019-08" db="EMBL/GenBank/DDBJ databases">
        <title>Limnoglobus roseus gen. nov., sp. nov., a novel freshwater planctomycete with a giant genome from the family Gemmataceae.</title>
        <authorList>
            <person name="Kulichevskaya I.S."/>
            <person name="Naumoff D.G."/>
            <person name="Miroshnikov K."/>
            <person name="Ivanova A."/>
            <person name="Philippov D.A."/>
            <person name="Hakobyan A."/>
            <person name="Rijpstra I.C."/>
            <person name="Sinninghe Damste J.S."/>
            <person name="Liesack W."/>
            <person name="Dedysh S.N."/>
        </authorList>
    </citation>
    <scope>NUCLEOTIDE SEQUENCE [LARGE SCALE GENOMIC DNA]</scope>
    <source>
        <strain evidence="10">PX52</strain>
    </source>
</reference>
<comment type="subcellular location">
    <subcellularLocation>
        <location evidence="1">Cell membrane</location>
        <topology evidence="1">Multi-pass membrane protein</topology>
    </subcellularLocation>
</comment>
<protein>
    <submittedName>
        <fullName evidence="9">ABC transporter permease</fullName>
    </submittedName>
</protein>
<evidence type="ECO:0000256" key="7">
    <source>
        <dbReference type="SAM" id="Phobius"/>
    </source>
</evidence>
<dbReference type="InterPro" id="IPR051125">
    <property type="entry name" value="ABC-4/HrtB_transporter"/>
</dbReference>
<feature type="transmembrane region" description="Helical" evidence="7">
    <location>
        <begin position="21"/>
        <end position="42"/>
    </location>
</feature>
<feature type="transmembrane region" description="Helical" evidence="7">
    <location>
        <begin position="252"/>
        <end position="275"/>
    </location>
</feature>
<dbReference type="PANTHER" id="PTHR43738:SF1">
    <property type="entry name" value="HEMIN TRANSPORT SYSTEM PERMEASE PROTEIN HRTB-RELATED"/>
    <property type="match status" value="1"/>
</dbReference>
<accession>A0A5C1AMC0</accession>
<gene>
    <name evidence="9" type="ORF">PX52LOC_07198</name>
</gene>
<evidence type="ECO:0000256" key="6">
    <source>
        <dbReference type="ARBA" id="ARBA00023136"/>
    </source>
</evidence>
<evidence type="ECO:0000256" key="4">
    <source>
        <dbReference type="ARBA" id="ARBA00022692"/>
    </source>
</evidence>
<evidence type="ECO:0000259" key="8">
    <source>
        <dbReference type="Pfam" id="PF02687"/>
    </source>
</evidence>
<evidence type="ECO:0000313" key="9">
    <source>
        <dbReference type="EMBL" id="QEL20110.1"/>
    </source>
</evidence>
<keyword evidence="2" id="KW-0813">Transport</keyword>
<feature type="transmembrane region" description="Helical" evidence="7">
    <location>
        <begin position="296"/>
        <end position="319"/>
    </location>
</feature>